<reference evidence="2 3" key="1">
    <citation type="submission" date="2015-08" db="EMBL/GenBank/DDBJ databases">
        <title>Next Generation Sequencing and Analysis of the Genome of Puccinia sorghi L Schw, the Causal Agent of Maize Common Rust.</title>
        <authorList>
            <person name="Rochi L."/>
            <person name="Burguener G."/>
            <person name="Darino M."/>
            <person name="Turjanski A."/>
            <person name="Kreff E."/>
            <person name="Dieguez M.J."/>
            <person name="Sacco F."/>
        </authorList>
    </citation>
    <scope>NUCLEOTIDE SEQUENCE [LARGE SCALE GENOMIC DNA]</scope>
    <source>
        <strain evidence="2 3">RO10H11247</strain>
    </source>
</reference>
<feature type="signal peptide" evidence="1">
    <location>
        <begin position="1"/>
        <end position="18"/>
    </location>
</feature>
<evidence type="ECO:0000313" key="3">
    <source>
        <dbReference type="Proteomes" id="UP000037035"/>
    </source>
</evidence>
<dbReference type="EMBL" id="LAVV01012128">
    <property type="protein sequence ID" value="KNZ46989.1"/>
    <property type="molecule type" value="Genomic_DNA"/>
</dbReference>
<keyword evidence="3" id="KW-1185">Reference proteome</keyword>
<dbReference type="Proteomes" id="UP000037035">
    <property type="component" value="Unassembled WGS sequence"/>
</dbReference>
<protein>
    <submittedName>
        <fullName evidence="2">Putative signal peptide protein</fullName>
    </submittedName>
</protein>
<evidence type="ECO:0000256" key="1">
    <source>
        <dbReference type="SAM" id="SignalP"/>
    </source>
</evidence>
<feature type="chain" id="PRO_5005567816" evidence="1">
    <location>
        <begin position="19"/>
        <end position="636"/>
    </location>
</feature>
<organism evidence="2 3">
    <name type="scientific">Puccinia sorghi</name>
    <dbReference type="NCBI Taxonomy" id="27349"/>
    <lineage>
        <taxon>Eukaryota</taxon>
        <taxon>Fungi</taxon>
        <taxon>Dikarya</taxon>
        <taxon>Basidiomycota</taxon>
        <taxon>Pucciniomycotina</taxon>
        <taxon>Pucciniomycetes</taxon>
        <taxon>Pucciniales</taxon>
        <taxon>Pucciniaceae</taxon>
        <taxon>Puccinia</taxon>
    </lineage>
</organism>
<dbReference type="AlphaFoldDB" id="A0A0L6UEL9"/>
<accession>A0A0L6UEL9</accession>
<dbReference type="VEuPathDB" id="FungiDB:VP01_676g1"/>
<keyword evidence="1" id="KW-0732">Signal</keyword>
<evidence type="ECO:0000313" key="2">
    <source>
        <dbReference type="EMBL" id="KNZ46989.1"/>
    </source>
</evidence>
<comment type="caution">
    <text evidence="2">The sequence shown here is derived from an EMBL/GenBank/DDBJ whole genome shotgun (WGS) entry which is preliminary data.</text>
</comment>
<sequence>MIHSFFFFFGNLEALVDSWPAFDSGDFESKDLTSSFSCHCCVPQQLGICSCLTFLCFIFSMLEHCPWAQLFTFRHYEDLYSWVPMHMHLQGYPIVKNGPPWAFPSYTNNPDYGLFLSKNSKKLLICLFLICCKVARGPGRPNLKYYIALHIMHMHRLFSIPNLVDCPCFGVAERQTIGQKRSLELHTFLSPPSQRDGAKRKSIAVQKQFQRRGLWLMSKFWHEHFPFGGDFFPHSFLPLPKMNPSHLAGCLLPDAIGNTFCILPNTDLLLPGSPLNSITCLHVLINNCVNTVYDGICRYEGQKEGLKKNLRKKGYSPGGPPDIITENLHNILKQSHTKNWTLPTSSSFGGLLCKYSRRGLRACIRCWRCSKKKSPTTWESKLDRIHMIGLFLTSSNHLTGESGIHGKVPKIAQHSVYVIRAAAHGQYPTLNQCQNKVWNQNIIGKCNKQRLYDRMRASRVEANVNQDDAQMKARREIFAFCVFWDLRAWGHFLACRPCGGVNCPAPNPISSRVCNDDIQHIFPHFPADLVNTRAVQEIAREFQGSSRLKRATTIGFHLPVAWTTRKGRYVGNIWVLRGGTTWLGWEVYQLQSARVEEGKRFRGVDQGRYHSILVIVGHYNRAFHVSVNHNKIEEDR</sequence>
<name>A0A0L6UEL9_9BASI</name>
<gene>
    <name evidence="2" type="ORF">VP01_676g1</name>
</gene>
<proteinExistence type="predicted"/>